<comment type="similarity">
    <text evidence="1">Belongs to the UDP-glycosyltransferase family.</text>
</comment>
<evidence type="ECO:0000313" key="3">
    <source>
        <dbReference type="EMBL" id="KAG8502534.1"/>
    </source>
</evidence>
<dbReference type="AlphaFoldDB" id="A0A8J6A1Y0"/>
<dbReference type="Pfam" id="PF00201">
    <property type="entry name" value="UDPGT"/>
    <property type="match status" value="2"/>
</dbReference>
<dbReference type="EMBL" id="JAHUZN010000001">
    <property type="protein sequence ID" value="KAG8502534.1"/>
    <property type="molecule type" value="Genomic_DNA"/>
</dbReference>
<dbReference type="GO" id="GO:0035251">
    <property type="term" value="F:UDP-glucosyltransferase activity"/>
    <property type="evidence" value="ECO:0007669"/>
    <property type="project" value="InterPro"/>
</dbReference>
<dbReference type="FunFam" id="3.40.50.2000:FF:000037">
    <property type="entry name" value="Glycosyltransferase"/>
    <property type="match status" value="2"/>
</dbReference>
<reference evidence="3 4" key="1">
    <citation type="journal article" date="2021" name="bioRxiv">
        <title>The Gossypium anomalum genome as a resource for cotton improvement and evolutionary analysis of hybrid incompatibility.</title>
        <authorList>
            <person name="Grover C.E."/>
            <person name="Yuan D."/>
            <person name="Arick M.A."/>
            <person name="Miller E.R."/>
            <person name="Hu G."/>
            <person name="Peterson D.G."/>
            <person name="Wendel J.F."/>
            <person name="Udall J.A."/>
        </authorList>
    </citation>
    <scope>NUCLEOTIDE SEQUENCE [LARGE SCALE GENOMIC DNA]</scope>
    <source>
        <strain evidence="3">JFW-Udall</strain>
        <tissue evidence="3">Leaf</tissue>
    </source>
</reference>
<dbReference type="InterPro" id="IPR050481">
    <property type="entry name" value="UDP-glycosyltransf_plant"/>
</dbReference>
<dbReference type="InterPro" id="IPR002213">
    <property type="entry name" value="UDP_glucos_trans"/>
</dbReference>
<comment type="caution">
    <text evidence="3">The sequence shown here is derived from an EMBL/GenBank/DDBJ whole genome shotgun (WGS) entry which is preliminary data.</text>
</comment>
<evidence type="ECO:0000313" key="4">
    <source>
        <dbReference type="Proteomes" id="UP000701853"/>
    </source>
</evidence>
<organism evidence="3 4">
    <name type="scientific">Gossypium anomalum</name>
    <dbReference type="NCBI Taxonomy" id="47600"/>
    <lineage>
        <taxon>Eukaryota</taxon>
        <taxon>Viridiplantae</taxon>
        <taxon>Streptophyta</taxon>
        <taxon>Embryophyta</taxon>
        <taxon>Tracheophyta</taxon>
        <taxon>Spermatophyta</taxon>
        <taxon>Magnoliopsida</taxon>
        <taxon>eudicotyledons</taxon>
        <taxon>Gunneridae</taxon>
        <taxon>Pentapetalae</taxon>
        <taxon>rosids</taxon>
        <taxon>malvids</taxon>
        <taxon>Malvales</taxon>
        <taxon>Malvaceae</taxon>
        <taxon>Malvoideae</taxon>
        <taxon>Gossypium</taxon>
    </lineage>
</organism>
<dbReference type="Proteomes" id="UP000701853">
    <property type="component" value="Chromosome 1"/>
</dbReference>
<evidence type="ECO:0000256" key="1">
    <source>
        <dbReference type="ARBA" id="ARBA00009995"/>
    </source>
</evidence>
<keyword evidence="4" id="KW-1185">Reference proteome</keyword>
<dbReference type="PANTHER" id="PTHR48049">
    <property type="entry name" value="GLYCOSYLTRANSFERASE"/>
    <property type="match status" value="1"/>
</dbReference>
<gene>
    <name evidence="3" type="ORF">CXB51_000110</name>
</gene>
<accession>A0A8J6A1Y0</accession>
<protein>
    <submittedName>
        <fullName evidence="3">Uncharacterized protein</fullName>
    </submittedName>
</protein>
<dbReference type="FunFam" id="3.40.50.2000:FF:000087">
    <property type="entry name" value="Glycosyltransferase"/>
    <property type="match status" value="2"/>
</dbReference>
<evidence type="ECO:0000256" key="2">
    <source>
        <dbReference type="ARBA" id="ARBA00022679"/>
    </source>
</evidence>
<proteinExistence type="inferred from homology"/>
<dbReference type="SUPFAM" id="SSF53756">
    <property type="entry name" value="UDP-Glycosyltransferase/glycogen phosphorylase"/>
    <property type="match status" value="2"/>
</dbReference>
<dbReference type="CDD" id="cd03784">
    <property type="entry name" value="GT1_Gtf-like"/>
    <property type="match status" value="2"/>
</dbReference>
<keyword evidence="2" id="KW-0808">Transferase</keyword>
<dbReference type="OrthoDB" id="5835829at2759"/>
<name>A0A8J6A1Y0_9ROSI</name>
<sequence length="875" mass="97269">MSKSGCSKLHIAMFPWVAYGHFIPFLHLSNKLAHKGHKISFILPKGVQPKLENMNQYPNLIQFVPLVIPHVDGLPPGAETTSVVPLNQQKCLAFAVDQTRDQVEGILGALKPDMVFYDFWFWIPDLARQLGIHPICYVVVSSMIMSLGSNIRTLTKEMTVEEVTKLPPDYPSSTVKFKAEEAAALLAEAEDFGSGLSFGERIRTAVSGSDAIAFRTCRETEGPFCDYVARGYGKPVLLSGPCLPETKTQQLDEKWVSWLSQFEPGSVVFCSFGSQSVLQKDEFQELVLGFELCGLPFLVALKPPQGCSTVEEALPEGFQDRVGGRGLVYGGWVPQEQLLHHPNIGCFVNHSGYGTMWEFLLSDCQIVLIPEIGDQILNTRLMVNELKIGVEVERGKNREVSKESLSEAIKFVMDKDNETANMMKRNHAKLKQILSNRDLQEGYINNFIQALQDLMSKSGCSKLHIAMFPWVAYGHFIPFLHLSNKLAHKGHKISFILPKGVQPKLENMNQYPNLIQFVPLVIPHVDGLPPGAETTSVVPLNQQKYLAFAVDQTRDQVESILGALKPDMVFYDFWFWIPDLARQLGIHPIYYVVVSSMIMSIGPSTKTLTKEMTVEELTKLPPDYPSSTVKFKAEEAAALLFGAEGFGSGLSFGERIRTAVSGSDAIAFRTCRETEGPFCDYVARGYGKPVLLSGPCLPETKTQQLDEKWVSWLSQFEPGSVVFCSFGSQSVLQKDEFQELVLGFELCGLPFLVALKPPQGCSTVEEALPEGFQDRVGGRGLVYGGWVPQEQLLRHPNIGCLVNHCGYGTMWEFLLSDCQIVLIPEIGDQILNTRLMVNELKIGVEVERGKNREVSKESLSEAINRVVVPSTMVKS</sequence>
<dbReference type="Gene3D" id="3.40.50.2000">
    <property type="entry name" value="Glycogen Phosphorylase B"/>
    <property type="match status" value="4"/>
</dbReference>
<dbReference type="PANTHER" id="PTHR48049:SF52">
    <property type="entry name" value="ANTHOCYANIDIN 3-O-GLUCOSIDE 2''-O-GLUCOSYLTRANSFERASE-LIKE"/>
    <property type="match status" value="1"/>
</dbReference>